<dbReference type="Proteomes" id="UP000016843">
    <property type="component" value="Unassembled WGS sequence"/>
</dbReference>
<comment type="caution">
    <text evidence="1">The sequence shown here is derived from an EMBL/GenBank/DDBJ whole genome shotgun (WGS) entry which is preliminary data.</text>
</comment>
<organism evidence="1 2">
    <name type="scientific">Rhodonellum psychrophilum GCM71 = DSM 17998</name>
    <dbReference type="NCBI Taxonomy" id="1123057"/>
    <lineage>
        <taxon>Bacteria</taxon>
        <taxon>Pseudomonadati</taxon>
        <taxon>Bacteroidota</taxon>
        <taxon>Cytophagia</taxon>
        <taxon>Cytophagales</taxon>
        <taxon>Cytophagaceae</taxon>
        <taxon>Rhodonellum</taxon>
    </lineage>
</organism>
<protein>
    <submittedName>
        <fullName evidence="1">Uncharacterized protein</fullName>
    </submittedName>
</protein>
<proteinExistence type="predicted"/>
<gene>
    <name evidence="1" type="ORF">P872_01860</name>
</gene>
<dbReference type="AlphaFoldDB" id="U5C1U2"/>
<accession>U5C1U2</accession>
<reference evidence="1 2" key="1">
    <citation type="journal article" date="2013" name="Genome Announc.">
        <title>Draft Genome Sequence of the Psychrophilic and Alkaliphilic Rhodonellum psychrophilum Strain GCM71T.</title>
        <authorList>
            <person name="Hauptmann A.L."/>
            <person name="Glaring M.A."/>
            <person name="Hallin P.F."/>
            <person name="Prieme A."/>
            <person name="Stougaard P."/>
        </authorList>
    </citation>
    <scope>NUCLEOTIDE SEQUENCE [LARGE SCALE GENOMIC DNA]</scope>
    <source>
        <strain evidence="1 2">GCM71</strain>
    </source>
</reference>
<evidence type="ECO:0000313" key="1">
    <source>
        <dbReference type="EMBL" id="ERM83784.1"/>
    </source>
</evidence>
<evidence type="ECO:0000313" key="2">
    <source>
        <dbReference type="Proteomes" id="UP000016843"/>
    </source>
</evidence>
<sequence>METRSIWFSRKKVAYLLENTDLEEGGIRLFLGQYDE</sequence>
<keyword evidence="2" id="KW-1185">Reference proteome</keyword>
<name>U5C1U2_9BACT</name>
<dbReference type="EMBL" id="AWXR01000009">
    <property type="protein sequence ID" value="ERM83784.1"/>
    <property type="molecule type" value="Genomic_DNA"/>
</dbReference>